<reference evidence="3 4" key="1">
    <citation type="submission" date="2017-05" db="EMBL/GenBank/DDBJ databases">
        <authorList>
            <person name="Varghese N."/>
            <person name="Submissions S."/>
        </authorList>
    </citation>
    <scope>NUCLEOTIDE SEQUENCE [LARGE SCALE GENOMIC DNA]</scope>
    <source>
        <strain evidence="3 4">DSM 21985</strain>
    </source>
</reference>
<sequence>MNTVRKHTQNKIIDLVSFISMILLIGTGVIMYWVLPPGSHGENFLSLSRHDWGDIHFWIAVVFTVLVAYHLLLHLPWIKGSYFSFGNKSHK</sequence>
<dbReference type="OrthoDB" id="5421399at2"/>
<gene>
    <name evidence="3" type="ORF">SAMN06265219_109141</name>
</gene>
<keyword evidence="1" id="KW-1133">Transmembrane helix</keyword>
<dbReference type="Pfam" id="PF14358">
    <property type="entry name" value="DUF4405"/>
    <property type="match status" value="1"/>
</dbReference>
<dbReference type="GO" id="GO:0022904">
    <property type="term" value="P:respiratory electron transport chain"/>
    <property type="evidence" value="ECO:0007669"/>
    <property type="project" value="InterPro"/>
</dbReference>
<feature type="domain" description="Flavinylation-associated cytochrome" evidence="2">
    <location>
        <begin position="12"/>
        <end position="74"/>
    </location>
</feature>
<evidence type="ECO:0000259" key="2">
    <source>
        <dbReference type="Pfam" id="PF14358"/>
    </source>
</evidence>
<dbReference type="EMBL" id="FXTP01000009">
    <property type="protein sequence ID" value="SMO75652.1"/>
    <property type="molecule type" value="Genomic_DNA"/>
</dbReference>
<proteinExistence type="predicted"/>
<dbReference type="SUPFAM" id="SSF81342">
    <property type="entry name" value="Transmembrane di-heme cytochromes"/>
    <property type="match status" value="1"/>
</dbReference>
<evidence type="ECO:0000256" key="1">
    <source>
        <dbReference type="SAM" id="Phobius"/>
    </source>
</evidence>
<dbReference type="InterPro" id="IPR025517">
    <property type="entry name" value="DUF4405"/>
</dbReference>
<keyword evidence="1" id="KW-0812">Transmembrane</keyword>
<dbReference type="Proteomes" id="UP000317557">
    <property type="component" value="Unassembled WGS sequence"/>
</dbReference>
<evidence type="ECO:0000313" key="3">
    <source>
        <dbReference type="EMBL" id="SMO75652.1"/>
    </source>
</evidence>
<protein>
    <recommendedName>
        <fullName evidence="2">Flavinylation-associated cytochrome domain-containing protein</fullName>
    </recommendedName>
</protein>
<name>A0A521DVN5_9BACT</name>
<evidence type="ECO:0000313" key="4">
    <source>
        <dbReference type="Proteomes" id="UP000317557"/>
    </source>
</evidence>
<dbReference type="Gene3D" id="1.20.950.20">
    <property type="entry name" value="Transmembrane di-heme cytochromes, Chain C"/>
    <property type="match status" value="1"/>
</dbReference>
<dbReference type="RefSeq" id="WP_142454774.1">
    <property type="nucleotide sequence ID" value="NZ_FXTP01000009.1"/>
</dbReference>
<accession>A0A521DVN5</accession>
<dbReference type="AlphaFoldDB" id="A0A521DVN5"/>
<feature type="transmembrane region" description="Helical" evidence="1">
    <location>
        <begin position="12"/>
        <end position="35"/>
    </location>
</feature>
<feature type="transmembrane region" description="Helical" evidence="1">
    <location>
        <begin position="55"/>
        <end position="78"/>
    </location>
</feature>
<organism evidence="3 4">
    <name type="scientific">Gracilimonas mengyeensis</name>
    <dbReference type="NCBI Taxonomy" id="1302730"/>
    <lineage>
        <taxon>Bacteria</taxon>
        <taxon>Pseudomonadati</taxon>
        <taxon>Balneolota</taxon>
        <taxon>Balneolia</taxon>
        <taxon>Balneolales</taxon>
        <taxon>Balneolaceae</taxon>
        <taxon>Gracilimonas</taxon>
    </lineage>
</organism>
<keyword evidence="1" id="KW-0472">Membrane</keyword>
<dbReference type="InterPro" id="IPR016174">
    <property type="entry name" value="Di-haem_cyt_TM"/>
</dbReference>
<dbReference type="GO" id="GO:0016020">
    <property type="term" value="C:membrane"/>
    <property type="evidence" value="ECO:0007669"/>
    <property type="project" value="InterPro"/>
</dbReference>
<keyword evidence="4" id="KW-1185">Reference proteome</keyword>